<dbReference type="Proteomes" id="UP001182556">
    <property type="component" value="Unassembled WGS sequence"/>
</dbReference>
<gene>
    <name evidence="2" type="ORF">DB88DRAFT_496132</name>
</gene>
<evidence type="ECO:0000313" key="3">
    <source>
        <dbReference type="Proteomes" id="UP001182556"/>
    </source>
</evidence>
<accession>A0AAD9FKK4</accession>
<name>A0AAD9FKK4_PAPLA</name>
<feature type="region of interest" description="Disordered" evidence="1">
    <location>
        <begin position="25"/>
        <end position="102"/>
    </location>
</feature>
<feature type="compositionally biased region" description="Polar residues" evidence="1">
    <location>
        <begin position="29"/>
        <end position="39"/>
    </location>
</feature>
<feature type="region of interest" description="Disordered" evidence="1">
    <location>
        <begin position="364"/>
        <end position="430"/>
    </location>
</feature>
<feature type="compositionally biased region" description="Low complexity" evidence="1">
    <location>
        <begin position="40"/>
        <end position="57"/>
    </location>
</feature>
<feature type="compositionally biased region" description="Basic residues" evidence="1">
    <location>
        <begin position="261"/>
        <end position="277"/>
    </location>
</feature>
<evidence type="ECO:0000256" key="1">
    <source>
        <dbReference type="SAM" id="MobiDB-lite"/>
    </source>
</evidence>
<feature type="region of interest" description="Disordered" evidence="1">
    <location>
        <begin position="170"/>
        <end position="330"/>
    </location>
</feature>
<feature type="region of interest" description="Disordered" evidence="1">
    <location>
        <begin position="123"/>
        <end position="145"/>
    </location>
</feature>
<organism evidence="2 3">
    <name type="scientific">Papiliotrema laurentii</name>
    <name type="common">Cryptococcus laurentii</name>
    <dbReference type="NCBI Taxonomy" id="5418"/>
    <lineage>
        <taxon>Eukaryota</taxon>
        <taxon>Fungi</taxon>
        <taxon>Dikarya</taxon>
        <taxon>Basidiomycota</taxon>
        <taxon>Agaricomycotina</taxon>
        <taxon>Tremellomycetes</taxon>
        <taxon>Tremellales</taxon>
        <taxon>Rhynchogastremaceae</taxon>
        <taxon>Papiliotrema</taxon>
    </lineage>
</organism>
<comment type="caution">
    <text evidence="2">The sequence shown here is derived from an EMBL/GenBank/DDBJ whole genome shotgun (WGS) entry which is preliminary data.</text>
</comment>
<evidence type="ECO:0000313" key="2">
    <source>
        <dbReference type="EMBL" id="KAK1922735.1"/>
    </source>
</evidence>
<keyword evidence="3" id="KW-1185">Reference proteome</keyword>
<feature type="region of interest" description="Disordered" evidence="1">
    <location>
        <begin position="1"/>
        <end position="20"/>
    </location>
</feature>
<feature type="compositionally biased region" description="Low complexity" evidence="1">
    <location>
        <begin position="174"/>
        <end position="187"/>
    </location>
</feature>
<reference evidence="2" key="1">
    <citation type="submission" date="2023-02" db="EMBL/GenBank/DDBJ databases">
        <title>Identification and recombinant expression of a fungal hydrolase from Papiliotrema laurentii that hydrolyzes apple cutin and clears colloidal polyester polyurethane.</title>
        <authorList>
            <consortium name="DOE Joint Genome Institute"/>
            <person name="Roman V.A."/>
            <person name="Bojanowski C."/>
            <person name="Crable B.R."/>
            <person name="Wagner D.N."/>
            <person name="Hung C.S."/>
            <person name="Nadeau L.J."/>
            <person name="Schratz L."/>
            <person name="Haridas S."/>
            <person name="Pangilinan J."/>
            <person name="Lipzen A."/>
            <person name="Na H."/>
            <person name="Yan M."/>
            <person name="Ng V."/>
            <person name="Grigoriev I.V."/>
            <person name="Spatafora J.W."/>
            <person name="Barlow D."/>
            <person name="Biffinger J."/>
            <person name="Kelley-Loughnane N."/>
            <person name="Varaljay V.A."/>
            <person name="Crookes-Goodson W.J."/>
        </authorList>
    </citation>
    <scope>NUCLEOTIDE SEQUENCE</scope>
    <source>
        <strain evidence="2">5307AH</strain>
    </source>
</reference>
<proteinExistence type="predicted"/>
<feature type="compositionally biased region" description="Polar residues" evidence="1">
    <location>
        <begin position="390"/>
        <end position="410"/>
    </location>
</feature>
<protein>
    <submittedName>
        <fullName evidence="2">Uncharacterized protein</fullName>
    </submittedName>
</protein>
<dbReference type="EMBL" id="JAODAN010000008">
    <property type="protein sequence ID" value="KAK1922735.1"/>
    <property type="molecule type" value="Genomic_DNA"/>
</dbReference>
<sequence>MATAEPSRASPAASSTMAAASVITMTPPRFTSATARTPQSRAHMARSSSSRSDVSMSNDQTRHWTPTQPRPLSSVEGKEGKGGMLAKSDIGDAERGLSSRQSMPVLCRDMRAETAVFVENERKTGAKDTAAAASKRKKKGWGGSLVDGAVNATVFGVALSLTAYRMWTGEDSSRTPSTVQSPSSSPVGTASTRSRPDSLDLPPPPAYTEMNHPQQSHPPSPSPLSHRRANDDDDGSWEDIRNPAALVYKKSPWSSPTSQLKHSRHRSKGSRSGMRRLKVPEREAVEMTVEDDPSLVGLPKDPFKPDALQVSAPGEPAVADSQEPPDDTLDPIEVLRRLDTLGETLLDMIEDGKRALAAPSPVIASDGWIDDAGDGPAPAEEGSTARRQRTGQFSSSSVTKTDRASSNTRVQVKKRSGRRSSGSRLLDERV</sequence>
<dbReference type="AlphaFoldDB" id="A0AAD9FKK4"/>